<dbReference type="InterPro" id="IPR025463">
    <property type="entry name" value="DUF4314"/>
</dbReference>
<dbReference type="Proteomes" id="UP000176288">
    <property type="component" value="Chromosome"/>
</dbReference>
<dbReference type="RefSeq" id="WP_071163517.1">
    <property type="nucleotide sequence ID" value="NZ_CP017812.1"/>
</dbReference>
<sequence length="306" mass="33696">MNVTFEYDLPAGKRGTIVTNLQALYDTKAQYLGAPSYEYQVGPAIVARNGTIRWEGKQPSRKDVRDLLGLLGEDDFYPDNLFDLRHWLETKQPRTTTPAEVEPEELVADGVTVTIPRATLTDAALERFKALVTAKGPLIQAALNLEDLPIEVTDETVSMPWIARPCTPAQAHALTELIGAMLTMARDAKRVTAKPKEESNPRYVMRCFLLRLGFIGPEHKGLRKTLMGGLPGSAAWRTPPKEADTKECSLVGRRIRLEDTSDPYTSLTPGAEGTINHVDDLGTIHVTWDNGSTLGLVPGEDSYTLL</sequence>
<evidence type="ECO:0000259" key="1">
    <source>
        <dbReference type="Pfam" id="PF14192"/>
    </source>
</evidence>
<keyword evidence="3" id="KW-1185">Reference proteome</keyword>
<dbReference type="KEGG" id="avu:BK816_01035"/>
<dbReference type="Pfam" id="PF14192">
    <property type="entry name" value="DUF4314"/>
    <property type="match status" value="1"/>
</dbReference>
<dbReference type="STRING" id="1912795.BK816_01035"/>
<dbReference type="AlphaFoldDB" id="A0A1D9MI96"/>
<dbReference type="EMBL" id="CP017812">
    <property type="protein sequence ID" value="AOZ72051.1"/>
    <property type="molecule type" value="Genomic_DNA"/>
</dbReference>
<reference evidence="2 3" key="1">
    <citation type="submission" date="2016-10" db="EMBL/GenBank/DDBJ databases">
        <title>Actinomyces aegypiusis sp. nov., isolated from the Aegypius monachus in Qinghai Tibet Plateau China.</title>
        <authorList>
            <person name="Wang Y."/>
        </authorList>
    </citation>
    <scope>NUCLEOTIDE SEQUENCE [LARGE SCALE GENOMIC DNA]</scope>
    <source>
        <strain evidence="2 3">VUL4_3</strain>
    </source>
</reference>
<gene>
    <name evidence="2" type="ORF">BK816_01035</name>
</gene>
<protein>
    <recommendedName>
        <fullName evidence="1">DUF4314 domain-containing protein</fullName>
    </recommendedName>
</protein>
<name>A0A1D9MI96_9ACTO</name>
<organism evidence="2 3">
    <name type="scientific">Boudabousia tangfeifanii</name>
    <dbReference type="NCBI Taxonomy" id="1912795"/>
    <lineage>
        <taxon>Bacteria</taxon>
        <taxon>Bacillati</taxon>
        <taxon>Actinomycetota</taxon>
        <taxon>Actinomycetes</taxon>
        <taxon>Actinomycetales</taxon>
        <taxon>Actinomycetaceae</taxon>
        <taxon>Boudabousia</taxon>
    </lineage>
</organism>
<accession>A0A1D9MI96</accession>
<evidence type="ECO:0000313" key="3">
    <source>
        <dbReference type="Proteomes" id="UP000176288"/>
    </source>
</evidence>
<feature type="domain" description="DUF4314" evidence="1">
    <location>
        <begin position="252"/>
        <end position="304"/>
    </location>
</feature>
<proteinExistence type="predicted"/>
<evidence type="ECO:0000313" key="2">
    <source>
        <dbReference type="EMBL" id="AOZ72051.1"/>
    </source>
</evidence>